<dbReference type="Pfam" id="PF02620">
    <property type="entry name" value="YceD"/>
    <property type="match status" value="1"/>
</dbReference>
<reference evidence="1 2" key="1">
    <citation type="submission" date="2019-03" db="EMBL/GenBank/DDBJ databases">
        <title>Genomic Encyclopedia of Type Strains, Phase IV (KMG-IV): sequencing the most valuable type-strain genomes for metagenomic binning, comparative biology and taxonomic classification.</title>
        <authorList>
            <person name="Goeker M."/>
        </authorList>
    </citation>
    <scope>NUCLEOTIDE SEQUENCE [LARGE SCALE GENOMIC DNA]</scope>
    <source>
        <strain evidence="1 2">DSM 18063</strain>
    </source>
</reference>
<name>A0A4R2PZZ0_9RHOB</name>
<comment type="caution">
    <text evidence="1">The sequence shown here is derived from an EMBL/GenBank/DDBJ whole genome shotgun (WGS) entry which is preliminary data.</text>
</comment>
<organism evidence="1 2">
    <name type="scientific">Rhodovulum marinum</name>
    <dbReference type="NCBI Taxonomy" id="320662"/>
    <lineage>
        <taxon>Bacteria</taxon>
        <taxon>Pseudomonadati</taxon>
        <taxon>Pseudomonadota</taxon>
        <taxon>Alphaproteobacteria</taxon>
        <taxon>Rhodobacterales</taxon>
        <taxon>Paracoccaceae</taxon>
        <taxon>Rhodovulum</taxon>
    </lineage>
</organism>
<dbReference type="RefSeq" id="WP_132462108.1">
    <property type="nucleotide sequence ID" value="NZ_SLXP01000006.1"/>
</dbReference>
<keyword evidence="2" id="KW-1185">Reference proteome</keyword>
<evidence type="ECO:0000313" key="1">
    <source>
        <dbReference type="EMBL" id="TCP40828.1"/>
    </source>
</evidence>
<dbReference type="AlphaFoldDB" id="A0A4R2PZZ0"/>
<accession>A0A4R2PZZ0</accession>
<gene>
    <name evidence="1" type="ORF">EV662_10641</name>
</gene>
<dbReference type="Proteomes" id="UP000294835">
    <property type="component" value="Unassembled WGS sequence"/>
</dbReference>
<evidence type="ECO:0000313" key="2">
    <source>
        <dbReference type="Proteomes" id="UP000294835"/>
    </source>
</evidence>
<sequence>MADHDESTPTIRPSALSGRAPLPLVLVPSDAVRDAIAARLGLLAVKKLRFEGEFAPEGRRDWRLTGRLGATVVQPCVVTLAPVTTRIETDVVRTYRAEMPPPVHHEIEMPEDDTEEPLPELLDPMDVVEEALALALPLYPRAEGAEIGQAVFGPPGTTPMRDEDTRPFAALARLKDQQEPE</sequence>
<protein>
    <submittedName>
        <fullName evidence="1">Uncharacterized metal-binding protein YceD (DUF177 family)</fullName>
    </submittedName>
</protein>
<dbReference type="InterPro" id="IPR003772">
    <property type="entry name" value="YceD"/>
</dbReference>
<proteinExistence type="predicted"/>
<dbReference type="EMBL" id="SLXP01000006">
    <property type="protein sequence ID" value="TCP40828.1"/>
    <property type="molecule type" value="Genomic_DNA"/>
</dbReference>
<dbReference type="OrthoDB" id="8443793at2"/>